<reference evidence="1 2" key="1">
    <citation type="submission" date="2015-03" db="EMBL/GenBank/DDBJ databases">
        <authorList>
            <person name="McCorrison J."/>
            <person name="Sanka R."/>
            <person name="Adams M."/>
            <person name="Brinkac L."/>
            <person name="Nierman W."/>
            <person name="Sutton G."/>
            <person name="Nelson K."/>
            <person name="Kiedrowski L."/>
            <person name="Guerrero D."/>
            <person name="Bonomo R."/>
        </authorList>
    </citation>
    <scope>NUCLEOTIDE SEQUENCE [LARGE SCALE GENOMIC DNA]</scope>
    <source>
        <strain evidence="1 2">35699</strain>
    </source>
</reference>
<dbReference type="GO" id="GO:0016740">
    <property type="term" value="F:transferase activity"/>
    <property type="evidence" value="ECO:0007669"/>
    <property type="project" value="UniProtKB-KW"/>
</dbReference>
<comment type="caution">
    <text evidence="1">The sequence shown here is derived from an EMBL/GenBank/DDBJ whole genome shotgun (WGS) entry which is preliminary data.</text>
</comment>
<dbReference type="PATRIC" id="fig|1619248.3.peg.2125"/>
<gene>
    <name evidence="1" type="ORF">SS37_14535</name>
</gene>
<dbReference type="InterPro" id="IPR029465">
    <property type="entry name" value="ATPgrasp_TupA"/>
</dbReference>
<evidence type="ECO:0000313" key="2">
    <source>
        <dbReference type="Proteomes" id="UP000033352"/>
    </source>
</evidence>
<dbReference type="Pfam" id="PF14305">
    <property type="entry name" value="ATPgrasp_TupA"/>
    <property type="match status" value="1"/>
</dbReference>
<dbReference type="EMBL" id="JZYX01000029">
    <property type="protein sequence ID" value="KJN25684.1"/>
    <property type="molecule type" value="Genomic_DNA"/>
</dbReference>
<proteinExistence type="predicted"/>
<sequence>MNTATYVLKYTEYLIRKCRSFLMTDLHFHTVRLKKSTGETPDINSPTTLSEKICHRLVYDHNNFYTMLADKLAVRAYVSSRTTRVKTVPLIGVYTRPSQIDFSVLPDKFVLKCNHDSGSTIICTNKAQFNEKEACKKLSLALKKNMYYTTREWQYKNITPKILCEPFVDLFDDADRNTAPEMLRIHCFHGVAHYVEADFTDDNGKGFINVYDRYWNLQPFQMEYPNTPLAPGEPALFRQALLASQELADGIDYCRVDLMLKKDEIYFSEITLSPRRGKLTITPQEWDAKLGKIWHLSPACTFDLPLKLTSRAR</sequence>
<dbReference type="RefSeq" id="WP_045285952.1">
    <property type="nucleotide sequence ID" value="NZ_JZYX01000029.1"/>
</dbReference>
<evidence type="ECO:0000313" key="1">
    <source>
        <dbReference type="EMBL" id="KJN25684.1"/>
    </source>
</evidence>
<dbReference type="AlphaFoldDB" id="A0A0F1AX93"/>
<protein>
    <submittedName>
        <fullName evidence="1">Glycosyl transferase</fullName>
    </submittedName>
</protein>
<dbReference type="OrthoDB" id="9791827at2"/>
<organism evidence="1 2">
    <name type="scientific">Enterobacter sichuanensis</name>
    <dbReference type="NCBI Taxonomy" id="2071710"/>
    <lineage>
        <taxon>Bacteria</taxon>
        <taxon>Pseudomonadati</taxon>
        <taxon>Pseudomonadota</taxon>
        <taxon>Gammaproteobacteria</taxon>
        <taxon>Enterobacterales</taxon>
        <taxon>Enterobacteriaceae</taxon>
        <taxon>Enterobacter</taxon>
        <taxon>Enterobacter cloacae complex</taxon>
    </lineage>
</organism>
<dbReference type="Proteomes" id="UP000033352">
    <property type="component" value="Unassembled WGS sequence"/>
</dbReference>
<name>A0A0F1AX93_9ENTR</name>
<keyword evidence="1" id="KW-0808">Transferase</keyword>
<accession>A0A0F1AX93</accession>